<dbReference type="PANTHER" id="PTHR15454:SF69">
    <property type="entry name" value="SERINE_THREONINE-PROTEIN KINASE 11-INTERACTING PROTEIN"/>
    <property type="match status" value="1"/>
</dbReference>
<keyword evidence="4" id="KW-0677">Repeat</keyword>
<accession>A0A9P0FA98</accession>
<feature type="compositionally biased region" description="Basic and acidic residues" evidence="5">
    <location>
        <begin position="534"/>
        <end position="550"/>
    </location>
</feature>
<comment type="subcellular location">
    <subcellularLocation>
        <location evidence="1">Cytoplasm</location>
    </subcellularLocation>
</comment>
<feature type="region of interest" description="Disordered" evidence="5">
    <location>
        <begin position="753"/>
        <end position="780"/>
    </location>
</feature>
<dbReference type="Pfam" id="PF13855">
    <property type="entry name" value="LRR_8"/>
    <property type="match status" value="1"/>
</dbReference>
<evidence type="ECO:0000313" key="7">
    <source>
        <dbReference type="Proteomes" id="UP001152759"/>
    </source>
</evidence>
<feature type="region of interest" description="Disordered" evidence="5">
    <location>
        <begin position="366"/>
        <end position="388"/>
    </location>
</feature>
<feature type="region of interest" description="Disordered" evidence="5">
    <location>
        <begin position="455"/>
        <end position="553"/>
    </location>
</feature>
<keyword evidence="2" id="KW-0963">Cytoplasm</keyword>
<proteinExistence type="predicted"/>
<feature type="compositionally biased region" description="Polar residues" evidence="5">
    <location>
        <begin position="771"/>
        <end position="780"/>
    </location>
</feature>
<dbReference type="Gene3D" id="3.80.10.10">
    <property type="entry name" value="Ribonuclease Inhibitor"/>
    <property type="match status" value="2"/>
</dbReference>
<protein>
    <recommendedName>
        <fullName evidence="8">Serine/threonine-protein kinase 11-interacting protein</fullName>
    </recommendedName>
</protein>
<reference evidence="6" key="1">
    <citation type="submission" date="2021-12" db="EMBL/GenBank/DDBJ databases">
        <authorList>
            <person name="King R."/>
        </authorList>
    </citation>
    <scope>NUCLEOTIDE SEQUENCE</scope>
</reference>
<evidence type="ECO:0008006" key="8">
    <source>
        <dbReference type="Google" id="ProtNLM"/>
    </source>
</evidence>
<dbReference type="Proteomes" id="UP001152759">
    <property type="component" value="Chromosome 9"/>
</dbReference>
<feature type="compositionally biased region" description="Polar residues" evidence="5">
    <location>
        <begin position="455"/>
        <end position="474"/>
    </location>
</feature>
<dbReference type="SUPFAM" id="SSF52075">
    <property type="entry name" value="Outer arm dynein light chain 1"/>
    <property type="match status" value="1"/>
</dbReference>
<sequence>MEHSDALISKFISLLQVNGHKVLRGELKLKLTDEFLTEINALLKSHVNSVQSKERKNKIQFLRNFLGNTLKLKINQASINGSSLRGSSQSSSQISSSSSDFTQPSSSLGSSIIYSVSQTVLDLTDFTKLKYLELYKVSPLNIIGYQFLRSQLETIICMRCLNSVSDVLVLDDNRRESSRGQYLWSELRYLVLQHNRLKSVDNSFIYTPWLQFLDLSFNEIKSINKSIFDPLTNLKYLNVSYNFLTNVPTFNMATSRKLQVLLLQHNLIDDLSGLSELENLTCCDLSDNMIPDHSQLNAVSHFVHLETLNLAGNPISYHPRHRYVTCRYLHGNCASSKFTLDNCGLTKQEMDVIHFERHNYLSTSRSRGSLRRSLSRSSSTKRGRTREAVINDPSLETEPIATVRVQPVEEQEAKSVHLETKKKIEIARARYGKDNWLGGQGGSFIQGIMGLSTTPSAYQSESSHVEKQQSSLPINRSHHPQRSSSPHRQITKSAPSEISIVSSDVEQLPPGSSKESSCEKDDSCGLISESNTDNESKAGDAEMKSEIRMDNEDDISVITTEENPDESADTKFETAVEDVDEVAQETSEDLTFCEDFYENKEEEENLLWLIKIVKDKSEEPIFLSFDRHKELKECDMVSGETRTRWTVDTIQSCVKVSSDPVTIQLTFDTLQKHRRERTYIMQQSDATAFLHAIHEELESRSLTQMNQTAFRCIKCSSEFSREKSYAKKPKKVECPLCWSNLVIELDEIPVPGTSSAHTPKPYHSTPIKKYSSATNSDLIS</sequence>
<dbReference type="PROSITE" id="PS51450">
    <property type="entry name" value="LRR"/>
    <property type="match status" value="3"/>
</dbReference>
<dbReference type="InterPro" id="IPR001611">
    <property type="entry name" value="Leu-rich_rpt"/>
</dbReference>
<evidence type="ECO:0000256" key="3">
    <source>
        <dbReference type="ARBA" id="ARBA00022614"/>
    </source>
</evidence>
<keyword evidence="3" id="KW-0433">Leucine-rich repeat</keyword>
<dbReference type="EMBL" id="OU963870">
    <property type="protein sequence ID" value="CAH0396182.1"/>
    <property type="molecule type" value="Genomic_DNA"/>
</dbReference>
<feature type="compositionally biased region" description="Basic residues" evidence="5">
    <location>
        <begin position="368"/>
        <end position="384"/>
    </location>
</feature>
<feature type="compositionally biased region" description="Polar residues" evidence="5">
    <location>
        <begin position="491"/>
        <end position="505"/>
    </location>
</feature>
<dbReference type="AlphaFoldDB" id="A0A9P0FA98"/>
<keyword evidence="7" id="KW-1185">Reference proteome</keyword>
<feature type="region of interest" description="Disordered" evidence="5">
    <location>
        <begin position="81"/>
        <end position="102"/>
    </location>
</feature>
<evidence type="ECO:0000256" key="5">
    <source>
        <dbReference type="SAM" id="MobiDB-lite"/>
    </source>
</evidence>
<organism evidence="6 7">
    <name type="scientific">Bemisia tabaci</name>
    <name type="common">Sweetpotato whitefly</name>
    <name type="synonym">Aleurodes tabaci</name>
    <dbReference type="NCBI Taxonomy" id="7038"/>
    <lineage>
        <taxon>Eukaryota</taxon>
        <taxon>Metazoa</taxon>
        <taxon>Ecdysozoa</taxon>
        <taxon>Arthropoda</taxon>
        <taxon>Hexapoda</taxon>
        <taxon>Insecta</taxon>
        <taxon>Pterygota</taxon>
        <taxon>Neoptera</taxon>
        <taxon>Paraneoptera</taxon>
        <taxon>Hemiptera</taxon>
        <taxon>Sternorrhyncha</taxon>
        <taxon>Aleyrodoidea</taxon>
        <taxon>Aleyrodidae</taxon>
        <taxon>Aleyrodinae</taxon>
        <taxon>Bemisia</taxon>
    </lineage>
</organism>
<evidence type="ECO:0000256" key="4">
    <source>
        <dbReference type="ARBA" id="ARBA00022737"/>
    </source>
</evidence>
<evidence type="ECO:0000256" key="2">
    <source>
        <dbReference type="ARBA" id="ARBA00022490"/>
    </source>
</evidence>
<gene>
    <name evidence="6" type="ORF">BEMITA_LOCUS14284</name>
</gene>
<dbReference type="GO" id="GO:0005737">
    <property type="term" value="C:cytoplasm"/>
    <property type="evidence" value="ECO:0007669"/>
    <property type="project" value="UniProtKB-SubCell"/>
</dbReference>
<feature type="compositionally biased region" description="Low complexity" evidence="5">
    <location>
        <begin position="82"/>
        <end position="102"/>
    </location>
</feature>
<evidence type="ECO:0000313" key="6">
    <source>
        <dbReference type="EMBL" id="CAH0396182.1"/>
    </source>
</evidence>
<name>A0A9P0FA98_BEMTA</name>
<evidence type="ECO:0000256" key="1">
    <source>
        <dbReference type="ARBA" id="ARBA00004496"/>
    </source>
</evidence>
<dbReference type="InterPro" id="IPR032675">
    <property type="entry name" value="LRR_dom_sf"/>
</dbReference>
<dbReference type="PANTHER" id="PTHR15454">
    <property type="entry name" value="NISCHARIN RELATED"/>
    <property type="match status" value="1"/>
</dbReference>